<comment type="caution">
    <text evidence="9">The sequence shown here is derived from an EMBL/GenBank/DDBJ whole genome shotgun (WGS) entry which is preliminary data.</text>
</comment>
<dbReference type="Gene3D" id="1.20.1250.20">
    <property type="entry name" value="MFS general substrate transporter like domains"/>
    <property type="match status" value="1"/>
</dbReference>
<keyword evidence="4 7" id="KW-1133">Transmembrane helix</keyword>
<feature type="transmembrane region" description="Helical" evidence="7">
    <location>
        <begin position="204"/>
        <end position="224"/>
    </location>
</feature>
<feature type="transmembrane region" description="Helical" evidence="7">
    <location>
        <begin position="413"/>
        <end position="432"/>
    </location>
</feature>
<evidence type="ECO:0000256" key="7">
    <source>
        <dbReference type="SAM" id="Phobius"/>
    </source>
</evidence>
<evidence type="ECO:0000256" key="4">
    <source>
        <dbReference type="ARBA" id="ARBA00022989"/>
    </source>
</evidence>
<feature type="transmembrane region" description="Helical" evidence="7">
    <location>
        <begin position="554"/>
        <end position="573"/>
    </location>
</feature>
<feature type="domain" description="Major facilitator superfamily (MFS) profile" evidence="8">
    <location>
        <begin position="67"/>
        <end position="578"/>
    </location>
</feature>
<feature type="transmembrane region" description="Helical" evidence="7">
    <location>
        <begin position="515"/>
        <end position="534"/>
    </location>
</feature>
<evidence type="ECO:0000256" key="6">
    <source>
        <dbReference type="SAM" id="MobiDB-lite"/>
    </source>
</evidence>
<dbReference type="InterPro" id="IPR020846">
    <property type="entry name" value="MFS_dom"/>
</dbReference>
<keyword evidence="5 7" id="KW-0472">Membrane</keyword>
<evidence type="ECO:0000256" key="3">
    <source>
        <dbReference type="ARBA" id="ARBA00022692"/>
    </source>
</evidence>
<dbReference type="GO" id="GO:0022857">
    <property type="term" value="F:transmembrane transporter activity"/>
    <property type="evidence" value="ECO:0007669"/>
    <property type="project" value="InterPro"/>
</dbReference>
<feature type="transmembrane region" description="Helical" evidence="7">
    <location>
        <begin position="476"/>
        <end position="494"/>
    </location>
</feature>
<reference evidence="9 10" key="1">
    <citation type="submission" date="2017-12" db="EMBL/GenBank/DDBJ databases">
        <title>Comparative genomics of Botrytis spp.</title>
        <authorList>
            <person name="Valero-Jimenez C.A."/>
            <person name="Tapia P."/>
            <person name="Veloso J."/>
            <person name="Silva-Moreno E."/>
            <person name="Staats M."/>
            <person name="Valdes J.H."/>
            <person name="Van Kan J.A.L."/>
        </authorList>
    </citation>
    <scope>NUCLEOTIDE SEQUENCE [LARGE SCALE GENOMIC DNA]</scope>
    <source>
        <strain evidence="9 10">MUCL2120</strain>
    </source>
</reference>
<dbReference type="Proteomes" id="UP000297452">
    <property type="component" value="Unassembled WGS sequence"/>
</dbReference>
<evidence type="ECO:0000259" key="8">
    <source>
        <dbReference type="PROSITE" id="PS50850"/>
    </source>
</evidence>
<feature type="transmembrane region" description="Helical" evidence="7">
    <location>
        <begin position="145"/>
        <end position="163"/>
    </location>
</feature>
<dbReference type="Pfam" id="PF07690">
    <property type="entry name" value="MFS_1"/>
    <property type="match status" value="1"/>
</dbReference>
<feature type="region of interest" description="Disordered" evidence="6">
    <location>
        <begin position="1"/>
        <end position="24"/>
    </location>
</feature>
<keyword evidence="2" id="KW-0813">Transport</keyword>
<dbReference type="InterPro" id="IPR011701">
    <property type="entry name" value="MFS"/>
</dbReference>
<dbReference type="PANTHER" id="PTHR23504:SF6">
    <property type="entry name" value="MULTIDRUG TRANSPORTER, PUTATIVE (AFU_ORTHOLOGUE AFUA_4G08740)-RELATED"/>
    <property type="match status" value="1"/>
</dbReference>
<dbReference type="InterPro" id="IPR036259">
    <property type="entry name" value="MFS_trans_sf"/>
</dbReference>
<evidence type="ECO:0000313" key="9">
    <source>
        <dbReference type="EMBL" id="TGO43971.1"/>
    </source>
</evidence>
<dbReference type="AlphaFoldDB" id="A0A4Z1H7D0"/>
<feature type="transmembrane region" description="Helical" evidence="7">
    <location>
        <begin position="444"/>
        <end position="464"/>
    </location>
</feature>
<keyword evidence="3 7" id="KW-0812">Transmembrane</keyword>
<dbReference type="PANTHER" id="PTHR23504">
    <property type="entry name" value="MAJOR FACILITATOR SUPERFAMILY DOMAIN-CONTAINING PROTEIN 10"/>
    <property type="match status" value="1"/>
</dbReference>
<evidence type="ECO:0000256" key="2">
    <source>
        <dbReference type="ARBA" id="ARBA00022448"/>
    </source>
</evidence>
<keyword evidence="10" id="KW-1185">Reference proteome</keyword>
<feature type="transmembrane region" description="Helical" evidence="7">
    <location>
        <begin position="324"/>
        <end position="346"/>
    </location>
</feature>
<evidence type="ECO:0000313" key="10">
    <source>
        <dbReference type="Proteomes" id="UP000297452"/>
    </source>
</evidence>
<evidence type="ECO:0000256" key="1">
    <source>
        <dbReference type="ARBA" id="ARBA00004141"/>
    </source>
</evidence>
<protein>
    <recommendedName>
        <fullName evidence="8">Major facilitator superfamily (MFS) profile domain-containing protein</fullName>
    </recommendedName>
</protein>
<comment type="subcellular location">
    <subcellularLocation>
        <location evidence="1">Membrane</location>
        <topology evidence="1">Multi-pass membrane protein</topology>
    </subcellularLocation>
</comment>
<feature type="transmembrane region" description="Helical" evidence="7">
    <location>
        <begin position="236"/>
        <end position="257"/>
    </location>
</feature>
<sequence>MTTANLTMLPSHPHREIGNGIPINMGNTVPPLTTQRTSEEQASFLLPAQQDEQLTAASWATMPQKMQLALLTLARLVEALAGGSRQSFIIFQLRLFMQAEGLTPSTATIALQLSLLRSVSAIPEFFVSTVWGVLADHPRVGHKKVIILCLFISGISSIGMGFTRSFAGAMAWQLFGGLSEGKKAVLRSKIRVISGAKFESRGMLLLPAAFNAGSILGPLLGGFLSEVSMGGHWPFVLPYAMNALMKLCAAAMIALWLDGSRPAGNRKNKKDARISLVPKWVKQLYRKLLHRQTQYERLPGQEYEMDDSEGQQLASKSREKQQTVSIWTLRLLLTLATRALVTIHIFSYPSLLSIFVSTPRNKQEDENSNAAASWERAHPGAGNSSSFVQVPQGYHTHLPFVFTGGLSFNSHDLATVLAIRGFVSCLLQLMLFPRLCKVFGRLPLYRYSLLIFPVTYFLTPYLAIIRSSTPAPLPAAGIPLWAMLLFILVIQATARSMALPAGAMLLNAACPDPSVLGTVNGIGASVGAGARGLGHLVMTGWLYGAGLNLGVVGTAWWGMSAIATIAAIVAAYVTESPSADKSLADED</sequence>
<proteinExistence type="predicted"/>
<gene>
    <name evidence="9" type="ORF">BOTNAR_1039g00020</name>
</gene>
<dbReference type="GO" id="GO:0016020">
    <property type="term" value="C:membrane"/>
    <property type="evidence" value="ECO:0007669"/>
    <property type="project" value="UniProtKB-SubCell"/>
</dbReference>
<name>A0A4Z1H7D0_9HELO</name>
<dbReference type="EMBL" id="PQXJ01001034">
    <property type="protein sequence ID" value="TGO43971.1"/>
    <property type="molecule type" value="Genomic_DNA"/>
</dbReference>
<evidence type="ECO:0000256" key="5">
    <source>
        <dbReference type="ARBA" id="ARBA00023136"/>
    </source>
</evidence>
<organism evidence="9 10">
    <name type="scientific">Botryotinia narcissicola</name>
    <dbReference type="NCBI Taxonomy" id="278944"/>
    <lineage>
        <taxon>Eukaryota</taxon>
        <taxon>Fungi</taxon>
        <taxon>Dikarya</taxon>
        <taxon>Ascomycota</taxon>
        <taxon>Pezizomycotina</taxon>
        <taxon>Leotiomycetes</taxon>
        <taxon>Helotiales</taxon>
        <taxon>Sclerotiniaceae</taxon>
        <taxon>Botryotinia</taxon>
    </lineage>
</organism>
<dbReference type="PROSITE" id="PS50850">
    <property type="entry name" value="MFS"/>
    <property type="match status" value="1"/>
</dbReference>
<accession>A0A4Z1H7D0</accession>
<dbReference type="SUPFAM" id="SSF103473">
    <property type="entry name" value="MFS general substrate transporter"/>
    <property type="match status" value="1"/>
</dbReference>
<dbReference type="OrthoDB" id="10262656at2759"/>